<keyword evidence="2" id="KW-1185">Reference proteome</keyword>
<gene>
    <name evidence="1" type="ORF">D5281_17365</name>
</gene>
<dbReference type="EMBL" id="QZDT01000035">
    <property type="protein sequence ID" value="NBJ94306.1"/>
    <property type="molecule type" value="Genomic_DNA"/>
</dbReference>
<protein>
    <submittedName>
        <fullName evidence="1">YxeA family protein</fullName>
    </submittedName>
</protein>
<dbReference type="InterPro" id="IPR006542">
    <property type="entry name" value="DUF1093"/>
</dbReference>
<dbReference type="PANTHER" id="PTHR36433:SF2">
    <property type="entry name" value="YXEA FAMILY PROTEIN"/>
    <property type="match status" value="1"/>
</dbReference>
<dbReference type="PANTHER" id="PTHR36433">
    <property type="entry name" value="HYPOTHETICAL CYTOSOLIC PROTEIN"/>
    <property type="match status" value="1"/>
</dbReference>
<organism evidence="1 2">
    <name type="scientific">Parablautia muri</name>
    <dbReference type="NCBI Taxonomy" id="2320879"/>
    <lineage>
        <taxon>Bacteria</taxon>
        <taxon>Bacillati</taxon>
        <taxon>Bacillota</taxon>
        <taxon>Clostridia</taxon>
        <taxon>Lachnospirales</taxon>
        <taxon>Lachnospiraceae</taxon>
        <taxon>Parablautia</taxon>
    </lineage>
</organism>
<proteinExistence type="predicted"/>
<evidence type="ECO:0000313" key="2">
    <source>
        <dbReference type="Proteomes" id="UP001154420"/>
    </source>
</evidence>
<accession>A0A9X5BHQ0</accession>
<dbReference type="AlphaFoldDB" id="A0A9X5BHQ0"/>
<dbReference type="Proteomes" id="UP001154420">
    <property type="component" value="Unassembled WGS sequence"/>
</dbReference>
<dbReference type="NCBIfam" id="TIGR01655">
    <property type="entry name" value="yxeA_fam"/>
    <property type="match status" value="1"/>
</dbReference>
<dbReference type="RefSeq" id="WP_160561346.1">
    <property type="nucleotide sequence ID" value="NZ_QZDT01000035.1"/>
</dbReference>
<comment type="caution">
    <text evidence="1">The sequence shown here is derived from an EMBL/GenBank/DDBJ whole genome shotgun (WGS) entry which is preliminary data.</text>
</comment>
<dbReference type="SUPFAM" id="SSF159121">
    <property type="entry name" value="BC4932-like"/>
    <property type="match status" value="1"/>
</dbReference>
<dbReference type="InterPro" id="IPR036166">
    <property type="entry name" value="YxeA-like_sf"/>
</dbReference>
<sequence length="122" mass="13589">MKKRILSGIGMVILVVVCVCVFLLSKAGSTYYYSQIDNSKMEQGKSGGGVVNFSGSLDYSYTLFSYNEKGKGKDITFGASRELKEGAFIRFTVMPIRGVLEWEEVQYDELPAAVQEQYTTPK</sequence>
<reference evidence="1" key="1">
    <citation type="submission" date="2018-09" db="EMBL/GenBank/DDBJ databases">
        <title>Murine metabolic-syndrome-specific gut microbial biobank.</title>
        <authorList>
            <person name="Liu C."/>
        </authorList>
    </citation>
    <scope>NUCLEOTIDE SEQUENCE</scope>
    <source>
        <strain evidence="1">D42-62</strain>
    </source>
</reference>
<evidence type="ECO:0000313" key="1">
    <source>
        <dbReference type="EMBL" id="NBJ94306.1"/>
    </source>
</evidence>
<dbReference type="OrthoDB" id="8719215at2"/>
<dbReference type="Pfam" id="PF06486">
    <property type="entry name" value="DUF1093"/>
    <property type="match status" value="1"/>
</dbReference>
<dbReference type="Gene3D" id="2.40.50.480">
    <property type="match status" value="1"/>
</dbReference>
<name>A0A9X5BHQ0_9FIRM</name>